<proteinExistence type="predicted"/>
<organism evidence="5 6">
    <name type="scientific">Hypholoma sublateritium (strain FD-334 SS-4)</name>
    <dbReference type="NCBI Taxonomy" id="945553"/>
    <lineage>
        <taxon>Eukaryota</taxon>
        <taxon>Fungi</taxon>
        <taxon>Dikarya</taxon>
        <taxon>Basidiomycota</taxon>
        <taxon>Agaricomycotina</taxon>
        <taxon>Agaricomycetes</taxon>
        <taxon>Agaricomycetidae</taxon>
        <taxon>Agaricales</taxon>
        <taxon>Agaricineae</taxon>
        <taxon>Strophariaceae</taxon>
        <taxon>Hypholoma</taxon>
    </lineage>
</organism>
<dbReference type="PANTHER" id="PTHR46093:SF18">
    <property type="entry name" value="FIBRONECTIN TYPE-III DOMAIN-CONTAINING PROTEIN"/>
    <property type="match status" value="1"/>
</dbReference>
<feature type="region of interest" description="Disordered" evidence="3">
    <location>
        <begin position="902"/>
        <end position="937"/>
    </location>
</feature>
<dbReference type="STRING" id="945553.A0A0D2NCQ3"/>
<dbReference type="OrthoDB" id="432528at2759"/>
<feature type="compositionally biased region" description="Polar residues" evidence="3">
    <location>
        <begin position="906"/>
        <end position="925"/>
    </location>
</feature>
<accession>A0A0D2NCQ3</accession>
<feature type="region of interest" description="Disordered" evidence="3">
    <location>
        <begin position="568"/>
        <end position="591"/>
    </location>
</feature>
<feature type="region of interest" description="Disordered" evidence="3">
    <location>
        <begin position="701"/>
        <end position="747"/>
    </location>
</feature>
<evidence type="ECO:0000256" key="4">
    <source>
        <dbReference type="SAM" id="SignalP"/>
    </source>
</evidence>
<feature type="chain" id="PRO_5002265356" description="Galactose oxidase" evidence="4">
    <location>
        <begin position="27"/>
        <end position="1056"/>
    </location>
</feature>
<dbReference type="EMBL" id="KN817682">
    <property type="protein sequence ID" value="KJA14371.1"/>
    <property type="molecule type" value="Genomic_DNA"/>
</dbReference>
<dbReference type="AlphaFoldDB" id="A0A0D2NCQ3"/>
<feature type="region of interest" description="Disordered" evidence="3">
    <location>
        <begin position="976"/>
        <end position="1031"/>
    </location>
</feature>
<sequence>MRTTAHQWCLLCFLLFSRSNVSFVSAYEAASRWGQSTVVVNGALFVYGGKIDEFNQFSYTSAPNINDILLLPLSSPFNVTTPPWELVSSSRNQSTSQGPALAWSTLSALNNTHVLLFGGEGDVDSVTSSSEAQLLDVYSRIQPDWINATQLADQPPPRLRHSSATASSGVVFIFGGEKPDGSGIALSDHFSFDPSSLSFSFLATNNAPPDIFGHASIILSDSRILVFGGYSPSQGILLPLSSVWILDTTTLSWNMSTASASSFPSPRVAFAAVLISGGKILIHGGSDSSFQTNFDDGWILDTTQSPMTWTVIDALSQLGGRRDHFAVSSSDEVIFGFGYGANGPAPAALQIFNTTSGSFLPGFIPPPASALPTTLPYPTQTQTGSSNSYTSRPYSSTNGIHPTSTLDPQDPSNTSSTSADHSSSSTTAIAVGTSLGILALVVVSLGAAYYIHKRHRGRDDGRFIALGAEDNDNDGRESPHFEGAIPVAGMTEAGEPRGHSRIFSTLGIAGALAAASKIRTARSAATARRDMLADEDTRSLGEWYNARRRDGRGNSSWSLLSVLGGARRSRNASTTSHGTGGLPTSWREKGDPFSDGAAVVRDEETGFIGAAAVGAFGSRPHSRREMSYASYASSRSAASYRDPFLDPVREAEQPEFQPLDLYTDHPPATEADTTAQPSVRYVPPLAPLRTVAPPLSQQIGQSLSPLSERTSQSTLPHNFSSSASSNAHSSDDMTPIFSPITGGSTSRATSRTSLAILAAPGSPRSSSSIVGASSDHALLAPTQPMRRSDSWWSKFSRTSLLDRRSHDSVARTAYDIRDPTPAPKLGPIAEGSLRTSPSQHSPQGSSPDNVEPDKQLQAGAGAVLAPQTPYAAAAHGKSMSSVHTADTAAIERMAGTMDVAQRRWGSGSSRGALSIDTRASASGSETGDDGSLRGSVSEAQHGGEDLMLFASPVADAATPRALGPVRLPSPAPAQKALRFAPVGPPPPAPSGKVSDRIQAYERRMSESQPMSPPPTNSKHREERTKKRVEVDYGLVPRPSLFVANPDHRLSTRSVSS</sequence>
<dbReference type="InterPro" id="IPR015915">
    <property type="entry name" value="Kelch-typ_b-propeller"/>
</dbReference>
<dbReference type="Gene3D" id="2.120.10.80">
    <property type="entry name" value="Kelch-type beta propeller"/>
    <property type="match status" value="2"/>
</dbReference>
<feature type="compositionally biased region" description="Low complexity" evidence="3">
    <location>
        <begin position="717"/>
        <end position="728"/>
    </location>
</feature>
<name>A0A0D2NCQ3_HYPSF</name>
<dbReference type="SUPFAM" id="SSF117281">
    <property type="entry name" value="Kelch motif"/>
    <property type="match status" value="1"/>
</dbReference>
<feature type="region of interest" description="Disordered" evidence="3">
    <location>
        <begin position="659"/>
        <end position="679"/>
    </location>
</feature>
<dbReference type="OMA" id="MGRTMDI"/>
<feature type="compositionally biased region" description="Polar residues" evidence="3">
    <location>
        <begin position="399"/>
        <end position="411"/>
    </location>
</feature>
<feature type="compositionally biased region" description="Low complexity" evidence="3">
    <location>
        <begin position="836"/>
        <end position="847"/>
    </location>
</feature>
<keyword evidence="1" id="KW-0880">Kelch repeat</keyword>
<feature type="compositionally biased region" description="Basic and acidic residues" evidence="3">
    <location>
        <begin position="993"/>
        <end position="1005"/>
    </location>
</feature>
<feature type="compositionally biased region" description="Low complexity" evidence="3">
    <location>
        <begin position="412"/>
        <end position="424"/>
    </location>
</feature>
<protein>
    <recommendedName>
        <fullName evidence="7">Galactose oxidase</fullName>
    </recommendedName>
</protein>
<feature type="region of interest" description="Disordered" evidence="3">
    <location>
        <begin position="802"/>
        <end position="853"/>
    </location>
</feature>
<feature type="compositionally biased region" description="Basic and acidic residues" evidence="3">
    <location>
        <begin position="1018"/>
        <end position="1030"/>
    </location>
</feature>
<evidence type="ECO:0008006" key="7">
    <source>
        <dbReference type="Google" id="ProtNLM"/>
    </source>
</evidence>
<evidence type="ECO:0000256" key="3">
    <source>
        <dbReference type="SAM" id="MobiDB-lite"/>
    </source>
</evidence>
<evidence type="ECO:0000313" key="6">
    <source>
        <dbReference type="Proteomes" id="UP000054270"/>
    </source>
</evidence>
<feature type="compositionally biased region" description="Polar residues" evidence="3">
    <location>
        <begin position="701"/>
        <end position="716"/>
    </location>
</feature>
<dbReference type="Pfam" id="PF24681">
    <property type="entry name" value="Kelch_KLHDC2_KLHL20_DRC7"/>
    <property type="match status" value="1"/>
</dbReference>
<gene>
    <name evidence="5" type="ORF">HYPSUDRAFT_49254</name>
</gene>
<evidence type="ECO:0000256" key="2">
    <source>
        <dbReference type="ARBA" id="ARBA00022737"/>
    </source>
</evidence>
<dbReference type="PANTHER" id="PTHR46093">
    <property type="entry name" value="ACYL-COA-BINDING DOMAIN-CONTAINING PROTEIN 5"/>
    <property type="match status" value="1"/>
</dbReference>
<reference evidence="6" key="1">
    <citation type="submission" date="2014-04" db="EMBL/GenBank/DDBJ databases">
        <title>Evolutionary Origins and Diversification of the Mycorrhizal Mutualists.</title>
        <authorList>
            <consortium name="DOE Joint Genome Institute"/>
            <consortium name="Mycorrhizal Genomics Consortium"/>
            <person name="Kohler A."/>
            <person name="Kuo A."/>
            <person name="Nagy L.G."/>
            <person name="Floudas D."/>
            <person name="Copeland A."/>
            <person name="Barry K.W."/>
            <person name="Cichocki N."/>
            <person name="Veneault-Fourrey C."/>
            <person name="LaButti K."/>
            <person name="Lindquist E.A."/>
            <person name="Lipzen A."/>
            <person name="Lundell T."/>
            <person name="Morin E."/>
            <person name="Murat C."/>
            <person name="Riley R."/>
            <person name="Ohm R."/>
            <person name="Sun H."/>
            <person name="Tunlid A."/>
            <person name="Henrissat B."/>
            <person name="Grigoriev I.V."/>
            <person name="Hibbett D.S."/>
            <person name="Martin F."/>
        </authorList>
    </citation>
    <scope>NUCLEOTIDE SEQUENCE [LARGE SCALE GENOMIC DNA]</scope>
    <source>
        <strain evidence="6">FD-334 SS-4</strain>
    </source>
</reference>
<keyword evidence="6" id="KW-1185">Reference proteome</keyword>
<feature type="signal peptide" evidence="4">
    <location>
        <begin position="1"/>
        <end position="26"/>
    </location>
</feature>
<keyword evidence="4" id="KW-0732">Signal</keyword>
<evidence type="ECO:0000313" key="5">
    <source>
        <dbReference type="EMBL" id="KJA14371.1"/>
    </source>
</evidence>
<keyword evidence="2" id="KW-0677">Repeat</keyword>
<feature type="compositionally biased region" description="Basic and acidic residues" evidence="3">
    <location>
        <begin position="802"/>
        <end position="818"/>
    </location>
</feature>
<feature type="region of interest" description="Disordered" evidence="3">
    <location>
        <begin position="371"/>
        <end position="424"/>
    </location>
</feature>
<evidence type="ECO:0000256" key="1">
    <source>
        <dbReference type="ARBA" id="ARBA00022441"/>
    </source>
</evidence>
<feature type="compositionally biased region" description="Low complexity" evidence="3">
    <location>
        <begin position="371"/>
        <end position="398"/>
    </location>
</feature>
<dbReference type="Proteomes" id="UP000054270">
    <property type="component" value="Unassembled WGS sequence"/>
</dbReference>